<feature type="region of interest" description="Disordered" evidence="1">
    <location>
        <begin position="314"/>
        <end position="339"/>
    </location>
</feature>
<dbReference type="InParanoid" id="E8QYB6"/>
<feature type="compositionally biased region" description="Basic and acidic residues" evidence="1">
    <location>
        <begin position="314"/>
        <end position="325"/>
    </location>
</feature>
<sequence length="339" mass="37569">MLDLKPLEGVTRLLLTIPLKPLQGDRFQPTGFPSLGAATYRTQDGDKLLVESPQSMANRLEATCWDTTRNKPVAALDGISHVTVTRKGEFLTDSMLEAHRINSPYLLEGKDRKFLDKLKAELGGLEEGPIDRKKLAEVLLKYDVGSLVHGVFLAKKELAGGRLRVTRALSAFIEASGVTEAASGGVKNDHVNPRGVTESRFGNVPFARDEYVAEKIHLYVNLDLAQIRGYGLGDKVERLLILLALYKVRKLLDGDLRLRTACDLEPVDRDHIVASRPEGYTLPNRSELENALKNSIEECKYAMTNITVTYEDELKRAKDDKKSSGDGEDSSDDDESDDN</sequence>
<accession>E8QYB6</accession>
<proteinExistence type="predicted"/>
<dbReference type="Proteomes" id="UP000008631">
    <property type="component" value="Chromosome"/>
</dbReference>
<dbReference type="RefSeq" id="WP_013565399.1">
    <property type="nucleotide sequence ID" value="NC_014962.1"/>
</dbReference>
<reference key="1">
    <citation type="submission" date="2010-11" db="EMBL/GenBank/DDBJ databases">
        <title>The complete sequence of chromosome of Isophaera pallida ATCC 43644.</title>
        <authorList>
            <consortium name="US DOE Joint Genome Institute (JGI-PGF)"/>
            <person name="Lucas S."/>
            <person name="Copeland A."/>
            <person name="Lapidus A."/>
            <person name="Bruce D."/>
            <person name="Goodwin L."/>
            <person name="Pitluck S."/>
            <person name="Kyrpides N."/>
            <person name="Mavromatis K."/>
            <person name="Pagani I."/>
            <person name="Ivanova N."/>
            <person name="Saunders E."/>
            <person name="Brettin T."/>
            <person name="Detter J.C."/>
            <person name="Han C."/>
            <person name="Tapia R."/>
            <person name="Land M."/>
            <person name="Hauser L."/>
            <person name="Markowitz V."/>
            <person name="Cheng J.-F."/>
            <person name="Hugenholtz P."/>
            <person name="Woyke T."/>
            <person name="Wu D."/>
            <person name="Eisen J.A."/>
        </authorList>
    </citation>
    <scope>NUCLEOTIDE SEQUENCE</scope>
    <source>
        <strain>ATCC 43644</strain>
    </source>
</reference>
<dbReference type="HOGENOM" id="CLU_061517_0_0_0"/>
<dbReference type="InterPro" id="IPR013403">
    <property type="entry name" value="CRISPR-assoc_prot_Csb1/Cas7u"/>
</dbReference>
<dbReference type="KEGG" id="ipa:Isop_2540"/>
<evidence type="ECO:0000313" key="3">
    <source>
        <dbReference type="Proteomes" id="UP000008631"/>
    </source>
</evidence>
<keyword evidence="3" id="KW-1185">Reference proteome</keyword>
<feature type="compositionally biased region" description="Acidic residues" evidence="1">
    <location>
        <begin position="326"/>
        <end position="339"/>
    </location>
</feature>
<organism evidence="2 3">
    <name type="scientific">Isosphaera pallida (strain ATCC 43644 / DSM 9630 / IS1B)</name>
    <dbReference type="NCBI Taxonomy" id="575540"/>
    <lineage>
        <taxon>Bacteria</taxon>
        <taxon>Pseudomonadati</taxon>
        <taxon>Planctomycetota</taxon>
        <taxon>Planctomycetia</taxon>
        <taxon>Isosphaerales</taxon>
        <taxon>Isosphaeraceae</taxon>
        <taxon>Isosphaera</taxon>
    </lineage>
</organism>
<evidence type="ECO:0000313" key="2">
    <source>
        <dbReference type="EMBL" id="ADV63111.1"/>
    </source>
</evidence>
<name>E8QYB6_ISOPI</name>
<evidence type="ECO:0000256" key="1">
    <source>
        <dbReference type="SAM" id="MobiDB-lite"/>
    </source>
</evidence>
<dbReference type="STRING" id="575540.Isop_2540"/>
<reference evidence="2 3" key="2">
    <citation type="journal article" date="2011" name="Stand. Genomic Sci.">
        <title>Complete genome sequence of Isosphaera pallida type strain (IS1B).</title>
        <authorList>
            <consortium name="US DOE Joint Genome Institute (JGI-PGF)"/>
            <person name="Goker M."/>
            <person name="Cleland D."/>
            <person name="Saunders E."/>
            <person name="Lapidus A."/>
            <person name="Nolan M."/>
            <person name="Lucas S."/>
            <person name="Hammon N."/>
            <person name="Deshpande S."/>
            <person name="Cheng J.F."/>
            <person name="Tapia R."/>
            <person name="Han C."/>
            <person name="Goodwin L."/>
            <person name="Pitluck S."/>
            <person name="Liolios K."/>
            <person name="Pagani I."/>
            <person name="Ivanova N."/>
            <person name="Mavromatis K."/>
            <person name="Pati A."/>
            <person name="Chen A."/>
            <person name="Palaniappan K."/>
            <person name="Land M."/>
            <person name="Hauser L."/>
            <person name="Chang Y.J."/>
            <person name="Jeffries C.D."/>
            <person name="Detter J.C."/>
            <person name="Beck B."/>
            <person name="Woyke T."/>
            <person name="Bristow J."/>
            <person name="Eisen J.A."/>
            <person name="Markowitz V."/>
            <person name="Hugenholtz P."/>
            <person name="Kyrpides N.C."/>
            <person name="Klenk H.P."/>
        </authorList>
    </citation>
    <scope>NUCLEOTIDE SEQUENCE [LARGE SCALE GENOMIC DNA]</scope>
    <source>
        <strain evidence="3">ATCC 43644 / DSM 9630 / IS1B</strain>
    </source>
</reference>
<dbReference type="OrthoDB" id="3464590at2"/>
<dbReference type="eggNOG" id="ENOG502Z8KS">
    <property type="taxonomic scope" value="Bacteria"/>
</dbReference>
<dbReference type="Pfam" id="PF09617">
    <property type="entry name" value="Cas_GSU0053"/>
    <property type="match status" value="1"/>
</dbReference>
<dbReference type="EMBL" id="CP002353">
    <property type="protein sequence ID" value="ADV63111.1"/>
    <property type="molecule type" value="Genomic_DNA"/>
</dbReference>
<dbReference type="NCBIfam" id="TIGR02570">
    <property type="entry name" value="cas7_GSU0053"/>
    <property type="match status" value="1"/>
</dbReference>
<dbReference type="AlphaFoldDB" id="E8QYB6"/>
<gene>
    <name evidence="2" type="ordered locus">Isop_2540</name>
</gene>
<protein>
    <submittedName>
        <fullName evidence="2">CRISPR-associated protein GSU0053</fullName>
    </submittedName>
</protein>